<evidence type="ECO:0000256" key="8">
    <source>
        <dbReference type="SAM" id="Phobius"/>
    </source>
</evidence>
<dbReference type="STRING" id="579138.Zymop_0277"/>
<feature type="domain" description="Major facilitator superfamily (MFS) profile" evidence="9">
    <location>
        <begin position="17"/>
        <end position="486"/>
    </location>
</feature>
<evidence type="ECO:0000313" key="10">
    <source>
        <dbReference type="EMBL" id="AEI37180.1"/>
    </source>
</evidence>
<dbReference type="RefSeq" id="WP_013933579.1">
    <property type="nucleotide sequence ID" value="NC_015709.1"/>
</dbReference>
<dbReference type="InterPro" id="IPR050171">
    <property type="entry name" value="MFS_Transporters"/>
</dbReference>
<keyword evidence="4 8" id="KW-0812">Transmembrane</keyword>
<dbReference type="PATRIC" id="fig|579138.3.peg.293"/>
<keyword evidence="7 8" id="KW-0472">Membrane</keyword>
<accession>F8EUG4</accession>
<dbReference type="NCBIfam" id="TIGR00924">
    <property type="entry name" value="yjdL_sub1_fam"/>
    <property type="match status" value="1"/>
</dbReference>
<evidence type="ECO:0000256" key="1">
    <source>
        <dbReference type="ARBA" id="ARBA00004651"/>
    </source>
</evidence>
<dbReference type="GO" id="GO:0006857">
    <property type="term" value="P:oligopeptide transport"/>
    <property type="evidence" value="ECO:0007669"/>
    <property type="project" value="InterPro"/>
</dbReference>
<dbReference type="eggNOG" id="COG3104">
    <property type="taxonomic scope" value="Bacteria"/>
</dbReference>
<dbReference type="CDD" id="cd17346">
    <property type="entry name" value="MFS_DtpA_like"/>
    <property type="match status" value="1"/>
</dbReference>
<evidence type="ECO:0000313" key="11">
    <source>
        <dbReference type="Proteomes" id="UP000000491"/>
    </source>
</evidence>
<evidence type="ECO:0000256" key="5">
    <source>
        <dbReference type="ARBA" id="ARBA00022856"/>
    </source>
</evidence>
<sequence>MQNNRLSEKTFIGHPAGLFLLFFTEMWERFSFYGMRALLIFYLTKHFLFSDDKSYAIYASYASLVYITPVIGGFIADKLLGGRKAVLYGAILITIGHFLMGFEGPKEGSALAVNCFYIALAFIIVGTGFLKGNISAIVGSLYDYQDLRRDAAFTIFYMGINLGGALGPLACGYIGEKYGWRYGFGLAGIGMAIGLIIFIVCRPLLKGKGEAPSSVLLRQRIFGISREYWIYILGLAAIMLSALLLHYHQIIGQLLGVIGVVLVGYIIWQAVGLSSIARDRLFAALLLMVGSVAFWSLFEQAGSSLNMFTDRYTDRHIFGIEIATSMFQSLNSIYIILLAPLAAMLWTFLGKYNREPSTFFKFGLGLIGLGTGFLVLVAGSYAAKQGFVPVLFIFLIYLCHTIGELCLSPVGLSAVTKLSPSNMTGLMVGTWFFSTAFGEYGAGLIARLTSAGAEDGFHNIVYVYSSIGWLSVVSGGVILLISPFLKRLLHERLD</sequence>
<dbReference type="GO" id="GO:1904680">
    <property type="term" value="F:peptide transmembrane transporter activity"/>
    <property type="evidence" value="ECO:0007669"/>
    <property type="project" value="InterPro"/>
</dbReference>
<organism evidence="10 11">
    <name type="scientific">Zymomonas mobilis subsp. pomaceae (strain ATCC 29192 / DSM 22645 / JCM 10191 / CCUG 17912 / NBRC 13757 / NCIMB 11200 / NRRL B-4491 / Barker I)</name>
    <dbReference type="NCBI Taxonomy" id="579138"/>
    <lineage>
        <taxon>Bacteria</taxon>
        <taxon>Pseudomonadati</taxon>
        <taxon>Pseudomonadota</taxon>
        <taxon>Alphaproteobacteria</taxon>
        <taxon>Sphingomonadales</taxon>
        <taxon>Zymomonadaceae</taxon>
        <taxon>Zymomonas</taxon>
    </lineage>
</organism>
<evidence type="ECO:0000256" key="4">
    <source>
        <dbReference type="ARBA" id="ARBA00022692"/>
    </source>
</evidence>
<feature type="transmembrane region" description="Helical" evidence="8">
    <location>
        <begin position="55"/>
        <end position="76"/>
    </location>
</feature>
<feature type="transmembrane region" description="Helical" evidence="8">
    <location>
        <begin position="250"/>
        <end position="268"/>
    </location>
</feature>
<evidence type="ECO:0000256" key="3">
    <source>
        <dbReference type="ARBA" id="ARBA00022475"/>
    </source>
</evidence>
<proteinExistence type="predicted"/>
<keyword evidence="5" id="KW-0571">Peptide transport</keyword>
<dbReference type="Proteomes" id="UP000000491">
    <property type="component" value="Chromosome"/>
</dbReference>
<keyword evidence="2" id="KW-0813">Transport</keyword>
<dbReference type="InterPro" id="IPR018456">
    <property type="entry name" value="PTR2_symporter_CS"/>
</dbReference>
<dbReference type="KEGG" id="zmp:Zymop_0277"/>
<dbReference type="InterPro" id="IPR000109">
    <property type="entry name" value="POT_fam"/>
</dbReference>
<dbReference type="AlphaFoldDB" id="F8EUG4"/>
<dbReference type="HOGENOM" id="CLU_004790_0_2_5"/>
<dbReference type="SUPFAM" id="SSF103473">
    <property type="entry name" value="MFS general substrate transporter"/>
    <property type="match status" value="1"/>
</dbReference>
<dbReference type="Pfam" id="PF00854">
    <property type="entry name" value="PTR2"/>
    <property type="match status" value="1"/>
</dbReference>
<dbReference type="InterPro" id="IPR005279">
    <property type="entry name" value="Dipep/tripep_permease"/>
</dbReference>
<dbReference type="PROSITE" id="PS01022">
    <property type="entry name" value="PTR2_1"/>
    <property type="match status" value="1"/>
</dbReference>
<name>F8EUG4_ZYMMT</name>
<feature type="transmembrane region" description="Helical" evidence="8">
    <location>
        <begin position="389"/>
        <end position="412"/>
    </location>
</feature>
<feature type="transmembrane region" description="Helical" evidence="8">
    <location>
        <begin position="333"/>
        <end position="350"/>
    </location>
</feature>
<feature type="transmembrane region" description="Helical" evidence="8">
    <location>
        <begin position="228"/>
        <end position="244"/>
    </location>
</feature>
<feature type="transmembrane region" description="Helical" evidence="8">
    <location>
        <begin position="362"/>
        <end position="383"/>
    </location>
</feature>
<evidence type="ECO:0000256" key="6">
    <source>
        <dbReference type="ARBA" id="ARBA00022989"/>
    </source>
</evidence>
<feature type="transmembrane region" description="Helical" evidence="8">
    <location>
        <begin position="108"/>
        <end position="130"/>
    </location>
</feature>
<feature type="transmembrane region" description="Helical" evidence="8">
    <location>
        <begin position="85"/>
        <end position="102"/>
    </location>
</feature>
<dbReference type="PANTHER" id="PTHR23517">
    <property type="entry name" value="RESISTANCE PROTEIN MDTM, PUTATIVE-RELATED-RELATED"/>
    <property type="match status" value="1"/>
</dbReference>
<dbReference type="GO" id="GO:0005886">
    <property type="term" value="C:plasma membrane"/>
    <property type="evidence" value="ECO:0007669"/>
    <property type="project" value="UniProtKB-SubCell"/>
</dbReference>
<evidence type="ECO:0000259" key="9">
    <source>
        <dbReference type="PROSITE" id="PS50850"/>
    </source>
</evidence>
<keyword evidence="5" id="KW-0653">Protein transport</keyword>
<evidence type="ECO:0000256" key="2">
    <source>
        <dbReference type="ARBA" id="ARBA00022448"/>
    </source>
</evidence>
<feature type="transmembrane region" description="Helical" evidence="8">
    <location>
        <begin position="424"/>
        <end position="446"/>
    </location>
</feature>
<dbReference type="Gene3D" id="1.20.1250.20">
    <property type="entry name" value="MFS general substrate transporter like domains"/>
    <property type="match status" value="1"/>
</dbReference>
<feature type="transmembrane region" description="Helical" evidence="8">
    <location>
        <begin position="466"/>
        <end position="485"/>
    </location>
</feature>
<keyword evidence="3" id="KW-1003">Cell membrane</keyword>
<protein>
    <submittedName>
        <fullName evidence="10">Amino acid/peptide transporter</fullName>
    </submittedName>
</protein>
<dbReference type="PROSITE" id="PS50850">
    <property type="entry name" value="MFS"/>
    <property type="match status" value="1"/>
</dbReference>
<dbReference type="InterPro" id="IPR036259">
    <property type="entry name" value="MFS_trans_sf"/>
</dbReference>
<feature type="transmembrane region" description="Helical" evidence="8">
    <location>
        <begin position="280"/>
        <end position="298"/>
    </location>
</feature>
<feature type="transmembrane region" description="Helical" evidence="8">
    <location>
        <begin position="151"/>
        <end position="175"/>
    </location>
</feature>
<evidence type="ECO:0000256" key="7">
    <source>
        <dbReference type="ARBA" id="ARBA00023136"/>
    </source>
</evidence>
<reference evidence="10 11" key="1">
    <citation type="journal article" date="2011" name="J. Bacteriol.">
        <title>Genome sequence of the ethanol-producing Zymomonas mobilis subsp. pomaceae lectotype strain ATCC 29192.</title>
        <authorList>
            <person name="Kouvelis V.N."/>
            <person name="Davenport K.W."/>
            <person name="Brettin T.S."/>
            <person name="Bruce D."/>
            <person name="Detter C."/>
            <person name="Han C.S."/>
            <person name="Nolan M."/>
            <person name="Tapia R."/>
            <person name="Damoulaki A."/>
            <person name="Kyrpides N.C."/>
            <person name="Typas M.A."/>
            <person name="Pappas K.M."/>
        </authorList>
    </citation>
    <scope>NUCLEOTIDE SEQUENCE [LARGE SCALE GENOMIC DNA]</scope>
    <source>
        <strain evidence="11">ATCC 29192 / DSM 22645 / JCM 10191 / CCUG 17912 / NBRC 13757 / NCIMB 11200 / NRRL B-4491 / Barker I</strain>
    </source>
</reference>
<dbReference type="PANTHER" id="PTHR23517:SF15">
    <property type="entry name" value="PROTON-DEPENDENT OLIGOPEPTIDE FAMILY TRANSPORT PROTEIN"/>
    <property type="match status" value="1"/>
</dbReference>
<dbReference type="InterPro" id="IPR020846">
    <property type="entry name" value="MFS_dom"/>
</dbReference>
<dbReference type="EMBL" id="CP002865">
    <property type="protein sequence ID" value="AEI37180.1"/>
    <property type="molecule type" value="Genomic_DNA"/>
</dbReference>
<feature type="transmembrane region" description="Helical" evidence="8">
    <location>
        <begin position="30"/>
        <end position="49"/>
    </location>
</feature>
<gene>
    <name evidence="10" type="ordered locus">Zymop_0277</name>
</gene>
<feature type="transmembrane region" description="Helical" evidence="8">
    <location>
        <begin position="181"/>
        <end position="201"/>
    </location>
</feature>
<keyword evidence="6 8" id="KW-1133">Transmembrane helix</keyword>
<comment type="subcellular location">
    <subcellularLocation>
        <location evidence="1">Cell membrane</location>
        <topology evidence="1">Multi-pass membrane protein</topology>
    </subcellularLocation>
</comment>